<dbReference type="PANTHER" id="PTHR47331">
    <property type="entry name" value="PHD-TYPE DOMAIN-CONTAINING PROTEIN"/>
    <property type="match status" value="1"/>
</dbReference>
<gene>
    <name evidence="1" type="ORF">M514_09432</name>
</gene>
<dbReference type="InterPro" id="IPR043502">
    <property type="entry name" value="DNA/RNA_pol_sf"/>
</dbReference>
<evidence type="ECO:0008006" key="2">
    <source>
        <dbReference type="Google" id="ProtNLM"/>
    </source>
</evidence>
<protein>
    <recommendedName>
        <fullName evidence="2">Reverse transcriptase domain-containing protein</fullName>
    </recommendedName>
</protein>
<dbReference type="EMBL" id="KL367664">
    <property type="protein sequence ID" value="KFD60491.1"/>
    <property type="molecule type" value="Genomic_DNA"/>
</dbReference>
<accession>A0A085MTE5</accession>
<proteinExistence type="predicted"/>
<dbReference type="PANTHER" id="PTHR47331:SF5">
    <property type="entry name" value="RIBONUCLEASE H"/>
    <property type="match status" value="1"/>
</dbReference>
<reference evidence="1" key="1">
    <citation type="journal article" date="2014" name="Nat. Genet.">
        <title>Genome and transcriptome of the porcine whipworm Trichuris suis.</title>
        <authorList>
            <person name="Jex A.R."/>
            <person name="Nejsum P."/>
            <person name="Schwarz E.M."/>
            <person name="Hu L."/>
            <person name="Young N.D."/>
            <person name="Hall R.S."/>
            <person name="Korhonen P.K."/>
            <person name="Liao S."/>
            <person name="Thamsborg S."/>
            <person name="Xia J."/>
            <person name="Xu P."/>
            <person name="Wang S."/>
            <person name="Scheerlinck J.P."/>
            <person name="Hofmann A."/>
            <person name="Sternberg P.W."/>
            <person name="Wang J."/>
            <person name="Gasser R.B."/>
        </authorList>
    </citation>
    <scope>NUCLEOTIDE SEQUENCE [LARGE SCALE GENOMIC DNA]</scope>
    <source>
        <strain evidence="1">DCEP-RM93F</strain>
    </source>
</reference>
<name>A0A085MTE5_9BILA</name>
<sequence length="196" mass="22317">MLEKFWSTEAFGTKPKVMPPTSVEERLSRELLCATTTKRNNRYEVGLLWKEPNCRLPNNRAQALARLAGLQRRLSSDASLKEAYDAAINDLLTRGIAKRLEGTEIHHPWGRMWYLPHHPVQRANRPGKVRIVFDASAKYNGISLNDMLSKGPPLLNDLCGILLRFRRYEVAISADVDRVFHQVLVPVKDQSVLGFI</sequence>
<dbReference type="AlphaFoldDB" id="A0A085MTE5"/>
<evidence type="ECO:0000313" key="1">
    <source>
        <dbReference type="EMBL" id="KFD60491.1"/>
    </source>
</evidence>
<dbReference type="SUPFAM" id="SSF56672">
    <property type="entry name" value="DNA/RNA polymerases"/>
    <property type="match status" value="1"/>
</dbReference>
<organism evidence="1">
    <name type="scientific">Trichuris suis</name>
    <name type="common">pig whipworm</name>
    <dbReference type="NCBI Taxonomy" id="68888"/>
    <lineage>
        <taxon>Eukaryota</taxon>
        <taxon>Metazoa</taxon>
        <taxon>Ecdysozoa</taxon>
        <taxon>Nematoda</taxon>
        <taxon>Enoplea</taxon>
        <taxon>Dorylaimia</taxon>
        <taxon>Trichinellida</taxon>
        <taxon>Trichuridae</taxon>
        <taxon>Trichuris</taxon>
    </lineage>
</organism>
<dbReference type="Proteomes" id="UP000030758">
    <property type="component" value="Unassembled WGS sequence"/>
</dbReference>